<gene>
    <name evidence="3" type="primary">LOC102824477</name>
</gene>
<accession>A0A9B0WSN2</accession>
<sequence length="610" mass="68757">MELPLTLAQMVGEGIGRDPPKLTLNADQQGHYGSGLQQRTLQRILHQWHSRVWDPCTLSSSPRTTSSPKLLGSISGGESALEKVPRDPAIQGTLLVTFLWATGQRRQKQHLMLWQARAQQVQSAVRRYQHTLQRRILLSWSHWTTAQGARRELADRWAWARNCRVALGLWRQRLVQWLAAERWAQERDRGLARNALHHWHSCWQRQWVLHEKYQAWTQVHLQSLRSVVFQGWWRAAARQRLIMTRTEELRLQSHFQAWRGLVREAGVLQAQCQAFQDSQLKRAIGAAFTVWWADQAQEQRMARATITHQSRAMKQSQAQQAFSVCPGTPHQHHKAHRQAKERAQVQAGVTLCWTLWVHETHLRQVSRAHAARKLSIRVLEAWAQVAAQARVQKAAFAQLRQARSRLLLWTHWAQWQTALLRMRLGAQTEMEETCRVHLRPRAGLRHCLSLASRGRLLLMEVPAQDQQDESTVLAPRITASPAPGLPADQLLGSCVAVLGRCLQGRAVGADPVQVVAPEMGLGDVAATDLAAAFEKWHKRLAARGRRSGANSSLRPPGKLGSQSPGTGQEDAGALDMGGRHAPIRNARLHEGPTWVQPSLEASPGLAAITM</sequence>
<protein>
    <submittedName>
        <fullName evidence="3">Uncharacterized protein C1orf167-like</fullName>
    </submittedName>
</protein>
<dbReference type="OrthoDB" id="9043019at2759"/>
<dbReference type="RefSeq" id="XP_006866491.1">
    <property type="nucleotide sequence ID" value="XM_006866429.1"/>
</dbReference>
<dbReference type="InterPro" id="IPR031473">
    <property type="entry name" value="DUF4684"/>
</dbReference>
<dbReference type="Proteomes" id="UP000504623">
    <property type="component" value="Unplaced"/>
</dbReference>
<reference evidence="3" key="1">
    <citation type="submission" date="2025-08" db="UniProtKB">
        <authorList>
            <consortium name="RefSeq"/>
        </authorList>
    </citation>
    <scope>IDENTIFICATION</scope>
    <source>
        <tissue evidence="3">Spleen</tissue>
    </source>
</reference>
<dbReference type="PANTHER" id="PTHR38493:SF1">
    <property type="entry name" value="SFI1 SPINDLE BODY DOMAIN-CONTAINING PROTEIN"/>
    <property type="match status" value="1"/>
</dbReference>
<dbReference type="Pfam" id="PF15736">
    <property type="entry name" value="DUF4684"/>
    <property type="match status" value="2"/>
</dbReference>
<keyword evidence="2" id="KW-1185">Reference proteome</keyword>
<feature type="region of interest" description="Disordered" evidence="1">
    <location>
        <begin position="318"/>
        <end position="337"/>
    </location>
</feature>
<dbReference type="GeneID" id="102824477"/>
<organism evidence="2 3">
    <name type="scientific">Chrysochloris asiatica</name>
    <name type="common">Cape golden mole</name>
    <dbReference type="NCBI Taxonomy" id="185453"/>
    <lineage>
        <taxon>Eukaryota</taxon>
        <taxon>Metazoa</taxon>
        <taxon>Chordata</taxon>
        <taxon>Craniata</taxon>
        <taxon>Vertebrata</taxon>
        <taxon>Euteleostomi</taxon>
        <taxon>Mammalia</taxon>
        <taxon>Eutheria</taxon>
        <taxon>Afrotheria</taxon>
        <taxon>Chrysochloridae</taxon>
        <taxon>Chrysochlorinae</taxon>
        <taxon>Chrysochloris</taxon>
    </lineage>
</organism>
<proteinExistence type="predicted"/>
<evidence type="ECO:0000313" key="3">
    <source>
        <dbReference type="RefSeq" id="XP_006866491.1"/>
    </source>
</evidence>
<feature type="region of interest" description="Disordered" evidence="1">
    <location>
        <begin position="543"/>
        <end position="578"/>
    </location>
</feature>
<name>A0A9B0WSN2_CHRAS</name>
<dbReference type="PANTHER" id="PTHR38493">
    <property type="entry name" value="CHROMOSOME 1 OPEN READING FRAME 167"/>
    <property type="match status" value="1"/>
</dbReference>
<evidence type="ECO:0000313" key="2">
    <source>
        <dbReference type="Proteomes" id="UP000504623"/>
    </source>
</evidence>
<dbReference type="AlphaFoldDB" id="A0A9B0WSN2"/>
<evidence type="ECO:0000256" key="1">
    <source>
        <dbReference type="SAM" id="MobiDB-lite"/>
    </source>
</evidence>